<dbReference type="InterPro" id="IPR014756">
    <property type="entry name" value="Ig_E-set"/>
</dbReference>
<proteinExistence type="predicted"/>
<sequence>MRCNTVTFTAADGHRASLPLQPLIDRGAVVASRVNGEDIFDVMRARNQLWVPGLPAKLFVRDIVDIRFTEEAAPPAIPAFEDDGHDFTNRPNVAVKAPYAARVGEPLALEGWASDFDKAIAAVELSFDEGETWSICLTEGATPERWVWWRFEFAPRAPGRHKVLVRAVNEDGAKSPVPAAHLFEVAPRAPLAPPPRVSSR</sequence>
<evidence type="ECO:0000313" key="1">
    <source>
        <dbReference type="EMBL" id="QOS69312.1"/>
    </source>
</evidence>
<reference evidence="1 2" key="1">
    <citation type="submission" date="2020-10" db="EMBL/GenBank/DDBJ databases">
        <title>Eggerthella sp. nov., isolated from human feces.</title>
        <authorList>
            <person name="Yajun G."/>
        </authorList>
    </citation>
    <scope>NUCLEOTIDE SEQUENCE [LARGE SCALE GENOMIC DNA]</scope>
    <source>
        <strain evidence="1 2">HF-1101</strain>
    </source>
</reference>
<protein>
    <recommendedName>
        <fullName evidence="3">Molybdopterin-binding protein</fullName>
    </recommendedName>
</protein>
<dbReference type="Gene3D" id="2.60.40.650">
    <property type="match status" value="1"/>
</dbReference>
<accession>A0A6L7IUP6</accession>
<evidence type="ECO:0008006" key="3">
    <source>
        <dbReference type="Google" id="ProtNLM"/>
    </source>
</evidence>
<dbReference type="AlphaFoldDB" id="A0A6L7IUP6"/>
<dbReference type="EMBL" id="CP063310">
    <property type="protein sequence ID" value="QOS69312.1"/>
    <property type="molecule type" value="Genomic_DNA"/>
</dbReference>
<dbReference type="Proteomes" id="UP000478463">
    <property type="component" value="Chromosome"/>
</dbReference>
<dbReference type="SUPFAM" id="SSF56524">
    <property type="entry name" value="Oxidoreductase molybdopterin-binding domain"/>
    <property type="match status" value="1"/>
</dbReference>
<dbReference type="KEGG" id="egd:GS424_005550"/>
<evidence type="ECO:0000313" key="2">
    <source>
        <dbReference type="Proteomes" id="UP000478463"/>
    </source>
</evidence>
<name>A0A6L7IUP6_9ACTN</name>
<organism evidence="1 2">
    <name type="scientific">Eggerthella guodeyinii</name>
    <dbReference type="NCBI Taxonomy" id="2690837"/>
    <lineage>
        <taxon>Bacteria</taxon>
        <taxon>Bacillati</taxon>
        <taxon>Actinomycetota</taxon>
        <taxon>Coriobacteriia</taxon>
        <taxon>Eggerthellales</taxon>
        <taxon>Eggerthellaceae</taxon>
        <taxon>Eggerthella</taxon>
    </lineage>
</organism>
<gene>
    <name evidence="1" type="ORF">GS424_005550</name>
</gene>
<dbReference type="InterPro" id="IPR036374">
    <property type="entry name" value="OxRdtase_Mopterin-bd_sf"/>
</dbReference>
<dbReference type="SUPFAM" id="SSF81296">
    <property type="entry name" value="E set domains"/>
    <property type="match status" value="1"/>
</dbReference>
<dbReference type="RefSeq" id="WP_160943061.1">
    <property type="nucleotide sequence ID" value="NZ_CP063310.1"/>
</dbReference>